<gene>
    <name evidence="1" type="ORF">UREG_01920</name>
</gene>
<name>C4JJW3_UNCRE</name>
<accession>C4JJW3</accession>
<dbReference type="GO" id="GO:0046403">
    <property type="term" value="F:polynucleotide 3'-phosphatase activity"/>
    <property type="evidence" value="ECO:0007669"/>
    <property type="project" value="EnsemblFungi"/>
</dbReference>
<dbReference type="VEuPathDB" id="FungiDB:UREG_01920"/>
<dbReference type="GO" id="GO:0005634">
    <property type="term" value="C:nucleus"/>
    <property type="evidence" value="ECO:0007669"/>
    <property type="project" value="EnsemblFungi"/>
</dbReference>
<dbReference type="Pfam" id="PF13671">
    <property type="entry name" value="AAA_33"/>
    <property type="match status" value="1"/>
</dbReference>
<dbReference type="KEGG" id="ure:UREG_01920"/>
<dbReference type="GO" id="GO:0046404">
    <property type="term" value="F:ATP-dependent polydeoxyribonucleotide 5'-hydroxyl-kinase activity"/>
    <property type="evidence" value="ECO:0007669"/>
    <property type="project" value="EnsemblFungi"/>
</dbReference>
<keyword evidence="2" id="KW-1185">Reference proteome</keyword>
<dbReference type="GO" id="GO:0006284">
    <property type="term" value="P:base-excision repair"/>
    <property type="evidence" value="ECO:0007669"/>
    <property type="project" value="EnsemblFungi"/>
</dbReference>
<dbReference type="STRING" id="336963.C4JJW3"/>
<dbReference type="PANTHER" id="PTHR12083:SF9">
    <property type="entry name" value="BIFUNCTIONAL POLYNUCLEOTIDE PHOSPHATASE_KINASE"/>
    <property type="match status" value="1"/>
</dbReference>
<dbReference type="GO" id="GO:0000012">
    <property type="term" value="P:single strand break repair"/>
    <property type="evidence" value="ECO:0007669"/>
    <property type="project" value="EnsemblFungi"/>
</dbReference>
<proteinExistence type="predicted"/>
<dbReference type="EMBL" id="CH476615">
    <property type="protein sequence ID" value="EEP77071.1"/>
    <property type="molecule type" value="Genomic_DNA"/>
</dbReference>
<dbReference type="InterPro" id="IPR023214">
    <property type="entry name" value="HAD_sf"/>
</dbReference>
<dbReference type="InParanoid" id="C4JJW3"/>
<dbReference type="SUPFAM" id="SSF56784">
    <property type="entry name" value="HAD-like"/>
    <property type="match status" value="1"/>
</dbReference>
<dbReference type="FunFam" id="3.40.50.300:FF:002548">
    <property type="entry name" value="DNA kinase/phosphatase Pnk1"/>
    <property type="match status" value="1"/>
</dbReference>
<dbReference type="Proteomes" id="UP000002058">
    <property type="component" value="Unassembled WGS sequence"/>
</dbReference>
<reference evidence="2" key="1">
    <citation type="journal article" date="2009" name="Genome Res.">
        <title>Comparative genomic analyses of the human fungal pathogens Coccidioides and their relatives.</title>
        <authorList>
            <person name="Sharpton T.J."/>
            <person name="Stajich J.E."/>
            <person name="Rounsley S.D."/>
            <person name="Gardner M.J."/>
            <person name="Wortman J.R."/>
            <person name="Jordar V.S."/>
            <person name="Maiti R."/>
            <person name="Kodira C.D."/>
            <person name="Neafsey D.E."/>
            <person name="Zeng Q."/>
            <person name="Hung C.-Y."/>
            <person name="McMahan C."/>
            <person name="Muszewska A."/>
            <person name="Grynberg M."/>
            <person name="Mandel M.A."/>
            <person name="Kellner E.M."/>
            <person name="Barker B.M."/>
            <person name="Galgiani J.N."/>
            <person name="Orbach M.J."/>
            <person name="Kirkland T.N."/>
            <person name="Cole G.T."/>
            <person name="Henn M.R."/>
            <person name="Birren B.W."/>
            <person name="Taylor J.W."/>
        </authorList>
    </citation>
    <scope>NUCLEOTIDE SEQUENCE [LARGE SCALE GENOMIC DNA]</scope>
    <source>
        <strain evidence="2">UAMH 1704</strain>
    </source>
</reference>
<dbReference type="RefSeq" id="XP_002542404.1">
    <property type="nucleotide sequence ID" value="XM_002542358.1"/>
</dbReference>
<evidence type="ECO:0000313" key="1">
    <source>
        <dbReference type="EMBL" id="EEP77071.1"/>
    </source>
</evidence>
<evidence type="ECO:0000313" key="2">
    <source>
        <dbReference type="Proteomes" id="UP000002058"/>
    </source>
</evidence>
<dbReference type="SUPFAM" id="SSF52540">
    <property type="entry name" value="P-loop containing nucleoside triphosphate hydrolases"/>
    <property type="match status" value="1"/>
</dbReference>
<dbReference type="InterPro" id="IPR006549">
    <property type="entry name" value="HAD-SF_hydro_IIIA"/>
</dbReference>
<protein>
    <recommendedName>
        <fullName evidence="3">Polynucleotide kinase 3'-phosphatase</fullName>
    </recommendedName>
</protein>
<dbReference type="HOGENOM" id="CLU_014938_3_1_1"/>
<sequence>MAREKRTRPTFTSILGQKEISPPPATRRKITSTTTSEAVTNFFTPRSQKPVSSTIQRISWRVVDNSCLVATYSKGPSKQPDAKTTTPARLQRIAAFDLENYISRYQIVMVTNQKKVALKKAGKNTLGEPKSLSIFKAKVTSVMNALGVPLSVYAATEYDNFRKPQTGMWKMFLDDYDLDFEDALDLEGSIFVGDAAGRSGDHSCVDRNFASNIGLQFKTPEEFFRGEPPQPVEVFDPKTYIRDNTTTSLPFVKSDGQELVIFCASPGAGESTFYWRYLQPLEYERVNQDVLKTRSKCLKVADEYLKGGKSVAVDNTNADPETRAHWIELAKKYNVPIRCIRLSTPQSICKHNNAVRAANPKIESLNPENRTLLPGIAFGDFTRRFQEPQISEGFKDIIHVDFQFEGDPTAREIWARHWI</sequence>
<evidence type="ECO:0008006" key="3">
    <source>
        <dbReference type="Google" id="ProtNLM"/>
    </source>
</evidence>
<dbReference type="PANTHER" id="PTHR12083">
    <property type="entry name" value="BIFUNCTIONAL POLYNUCLEOTIDE PHOSPHATASE/KINASE"/>
    <property type="match status" value="1"/>
</dbReference>
<organism evidence="1 2">
    <name type="scientific">Uncinocarpus reesii (strain UAMH 1704)</name>
    <dbReference type="NCBI Taxonomy" id="336963"/>
    <lineage>
        <taxon>Eukaryota</taxon>
        <taxon>Fungi</taxon>
        <taxon>Dikarya</taxon>
        <taxon>Ascomycota</taxon>
        <taxon>Pezizomycotina</taxon>
        <taxon>Eurotiomycetes</taxon>
        <taxon>Eurotiomycetidae</taxon>
        <taxon>Onygenales</taxon>
        <taxon>Onygenaceae</taxon>
        <taxon>Uncinocarpus</taxon>
    </lineage>
</organism>
<dbReference type="Gene3D" id="3.40.50.300">
    <property type="entry name" value="P-loop containing nucleotide triphosphate hydrolases"/>
    <property type="match status" value="1"/>
</dbReference>
<dbReference type="InterPro" id="IPR027417">
    <property type="entry name" value="P-loop_NTPase"/>
</dbReference>
<dbReference type="InterPro" id="IPR036412">
    <property type="entry name" value="HAD-like_sf"/>
</dbReference>
<dbReference type="InterPro" id="IPR013954">
    <property type="entry name" value="PNK3P"/>
</dbReference>
<dbReference type="NCBIfam" id="TIGR01662">
    <property type="entry name" value="HAD-SF-IIIA"/>
    <property type="match status" value="1"/>
</dbReference>
<dbReference type="GO" id="GO:0003690">
    <property type="term" value="F:double-stranded DNA binding"/>
    <property type="evidence" value="ECO:0007669"/>
    <property type="project" value="TreeGrafter"/>
</dbReference>
<dbReference type="Gene3D" id="3.40.50.1000">
    <property type="entry name" value="HAD superfamily/HAD-like"/>
    <property type="match status" value="1"/>
</dbReference>
<dbReference type="eggNOG" id="KOG2134">
    <property type="taxonomic scope" value="Eukaryota"/>
</dbReference>
<dbReference type="OrthoDB" id="19045at2759"/>
<dbReference type="AlphaFoldDB" id="C4JJW3"/>
<dbReference type="Pfam" id="PF08645">
    <property type="entry name" value="PNK3P"/>
    <property type="match status" value="1"/>
</dbReference>
<dbReference type="GeneID" id="8441682"/>
<dbReference type="OMA" id="SDRMFAA"/>